<keyword evidence="7" id="KW-0067">ATP-binding</keyword>
<dbReference type="GO" id="GO:0140359">
    <property type="term" value="F:ABC-type transporter activity"/>
    <property type="evidence" value="ECO:0007669"/>
    <property type="project" value="InterPro"/>
</dbReference>
<feature type="transmembrane region" description="Helical" evidence="10">
    <location>
        <begin position="752"/>
        <end position="774"/>
    </location>
</feature>
<feature type="transmembrane region" description="Helical" evidence="10">
    <location>
        <begin position="679"/>
        <end position="697"/>
    </location>
</feature>
<dbReference type="InterPro" id="IPR017871">
    <property type="entry name" value="ABC_transporter-like_CS"/>
</dbReference>
<evidence type="ECO:0000256" key="5">
    <source>
        <dbReference type="ARBA" id="ARBA00022737"/>
    </source>
</evidence>
<evidence type="ECO:0000256" key="7">
    <source>
        <dbReference type="ARBA" id="ARBA00022840"/>
    </source>
</evidence>
<reference evidence="13" key="1">
    <citation type="submission" date="2020-11" db="EMBL/GenBank/DDBJ databases">
        <authorList>
            <person name="Tran Van P."/>
        </authorList>
    </citation>
    <scope>NUCLEOTIDE SEQUENCE</scope>
</reference>
<evidence type="ECO:0000256" key="1">
    <source>
        <dbReference type="ARBA" id="ARBA00004141"/>
    </source>
</evidence>
<evidence type="ECO:0000256" key="9">
    <source>
        <dbReference type="ARBA" id="ARBA00023136"/>
    </source>
</evidence>
<dbReference type="PROSITE" id="PS50893">
    <property type="entry name" value="ABC_TRANSPORTER_2"/>
    <property type="match status" value="1"/>
</dbReference>
<feature type="transmembrane region" description="Helical" evidence="10">
    <location>
        <begin position="186"/>
        <end position="205"/>
    </location>
</feature>
<evidence type="ECO:0000259" key="12">
    <source>
        <dbReference type="PROSITE" id="PS50929"/>
    </source>
</evidence>
<evidence type="ECO:0000256" key="10">
    <source>
        <dbReference type="SAM" id="Phobius"/>
    </source>
</evidence>
<dbReference type="CDD" id="cd03250">
    <property type="entry name" value="ABCC_MRP_domain1"/>
    <property type="match status" value="1"/>
</dbReference>
<dbReference type="PANTHER" id="PTHR24223:SF456">
    <property type="entry name" value="MULTIDRUG RESISTANCE-ASSOCIATED PROTEIN LETHAL(2)03659"/>
    <property type="match status" value="1"/>
</dbReference>
<dbReference type="Pfam" id="PF00664">
    <property type="entry name" value="ABC_membrane"/>
    <property type="match status" value="2"/>
</dbReference>
<sequence length="1221" mass="138608">MKKDLSNVLGDRLEREWNRELEKSKHKTKEPNLLKAIGRVFVCDLIIQGFYNVFFFTFLRVIQPMIFGLLLRSLSSSNDLDRTEALSYNGLLVLVAIMSTASGAHTYHHALHAGLRIKVACSSLVYRKVLRLSTSILNESAMGMTMNLLSNDVSRFENAVLMLHTLWTSPICGLISLYLIWKETSFSGFIGFGVTMSFLPLLALCSRMGMKYRYQTTLRTDSRIKLMDEIICGIKVIKMYAWEKPYEALISIARRAEINYIIKGFYLRSITASSMNYLLRTSVYITIASMFYFGEEIPAHKIFTYYSLMNVAVFSLIYVFSQSISYVSDAVVSIRRLQDFLMQEEWSIYQPVATKESSTENNVSKQTIISLIGATASWNSGSPQNTLQNIDIQVEAGQLISVIGSVGSGKTSLLQVLLGELPLSKGTCFLKGKLSYACQDSWVFGSTIRQNIVFGSPFDQKRYDEVVAVCALLPDIEQFPQRDMTYIGERGITLSGGQKARINLARAIYKEADVYILDDPLSTVDTHVSKQLFEDCISSYLANKTRILVTHQLQYIKSSHNIILLKNGFIEMQGTFEYFQTCGVNYAQLLGVDLNNEPEETGEEEKENNESQNGPTEFMRALRKISKTSTSKHKLNRISCEWVENEEMSLSPPTDLKEGSSKGKITGSIYMQYLSSGSGYLVMIWMAITTLLLQFAISTTDYWMGYWVRQEELRDYRQMYDKMQNYTDNRSYILMDEETAESSYIMPANMCIYIYSALIISIYLFTIVHSVAFVSGVTRSNEALHNLMFKRVINTNPRFFDTNPSDSLLKMHFPDDINTGRILNRFSKDVGSMDEQLFKSLFDTIQLLRNNFGSLILIAVVSYTSLVPTIGLLIGFYFLRKFYLRSSKNLKRLDGITKSPVFTHLQTTLRGLSTIRAYGAQNILKAEFDNYQRWVLNDQSSHSWAVLPYSKLGDHLGPRAMIEQFGNEVTKKRSAISIMKAWMKLVLVQKDLQTSANFMFLSSGCAFIFYLDIMFLIYSTCVTYSFLIFGDALVTDVGLAITQVTALSMLCQWGMKQSTELSNNMMSVERILEYTRLEEEPLLASTPGKTPPEEWPKEDSRRKWLTMDRMQSDIITMLSLDTKDGKELQYRQSTPQPQDADSLAALLENTLSSTPAPPYCSSILPFGLFPRKTSELISSTTNTGGHNGSRVGLTVVLQKLPRQIRLSITLYLQLEYFVLPT</sequence>
<dbReference type="GO" id="GO:0016887">
    <property type="term" value="F:ATP hydrolysis activity"/>
    <property type="evidence" value="ECO:0007669"/>
    <property type="project" value="InterPro"/>
</dbReference>
<dbReference type="FunFam" id="1.20.1560.10:FF:000026">
    <property type="entry name" value="Multidrug resistance-associated protein lethal(2)03659"/>
    <property type="match status" value="1"/>
</dbReference>
<comment type="similarity">
    <text evidence="2">Belongs to the ABC transporter superfamily. ABCC family. Conjugate transporter (TC 3.A.1.208) subfamily.</text>
</comment>
<evidence type="ECO:0000259" key="11">
    <source>
        <dbReference type="PROSITE" id="PS50893"/>
    </source>
</evidence>
<dbReference type="InterPro" id="IPR036640">
    <property type="entry name" value="ABC1_TM_sf"/>
</dbReference>
<accession>A0A7R9H2B9</accession>
<keyword evidence="9 10" id="KW-0472">Membrane</keyword>
<dbReference type="AlphaFoldDB" id="A0A7R9H2B9"/>
<dbReference type="SUPFAM" id="SSF52540">
    <property type="entry name" value="P-loop containing nucleoside triphosphate hydrolases"/>
    <property type="match status" value="1"/>
</dbReference>
<dbReference type="SUPFAM" id="SSF90123">
    <property type="entry name" value="ABC transporter transmembrane region"/>
    <property type="match status" value="3"/>
</dbReference>
<dbReference type="PROSITE" id="PS50929">
    <property type="entry name" value="ABC_TM1F"/>
    <property type="match status" value="2"/>
</dbReference>
<gene>
    <name evidence="13" type="ORF">TCEB3V08_LOCUS6942</name>
</gene>
<proteinExistence type="inferred from homology"/>
<dbReference type="Gene3D" id="1.20.1560.10">
    <property type="entry name" value="ABC transporter type 1, transmembrane domain"/>
    <property type="match status" value="2"/>
</dbReference>
<feature type="domain" description="ABC transmembrane type-1" evidence="12">
    <location>
        <begin position="54"/>
        <end position="328"/>
    </location>
</feature>
<feature type="transmembrane region" description="Helical" evidence="10">
    <location>
        <begin position="305"/>
        <end position="327"/>
    </location>
</feature>
<name>A0A7R9H2B9_TIMCR</name>
<feature type="transmembrane region" description="Helical" evidence="10">
    <location>
        <begin position="855"/>
        <end position="879"/>
    </location>
</feature>
<dbReference type="EMBL" id="OC318822">
    <property type="protein sequence ID" value="CAD7403346.1"/>
    <property type="molecule type" value="Genomic_DNA"/>
</dbReference>
<dbReference type="GO" id="GO:0016020">
    <property type="term" value="C:membrane"/>
    <property type="evidence" value="ECO:0007669"/>
    <property type="project" value="UniProtKB-SubCell"/>
</dbReference>
<dbReference type="Gene3D" id="3.40.50.300">
    <property type="entry name" value="P-loop containing nucleotide triphosphate hydrolases"/>
    <property type="match status" value="1"/>
</dbReference>
<dbReference type="InterPro" id="IPR027417">
    <property type="entry name" value="P-loop_NTPase"/>
</dbReference>
<dbReference type="PROSITE" id="PS00211">
    <property type="entry name" value="ABC_TRANSPORTER_1"/>
    <property type="match status" value="1"/>
</dbReference>
<feature type="transmembrane region" description="Helical" evidence="10">
    <location>
        <begin position="1007"/>
        <end position="1030"/>
    </location>
</feature>
<feature type="domain" description="ABC transporter" evidence="11">
    <location>
        <begin position="369"/>
        <end position="592"/>
    </location>
</feature>
<dbReference type="SMART" id="SM00382">
    <property type="entry name" value="AAA"/>
    <property type="match status" value="1"/>
</dbReference>
<organism evidence="13">
    <name type="scientific">Timema cristinae</name>
    <name type="common">Walking stick</name>
    <dbReference type="NCBI Taxonomy" id="61476"/>
    <lineage>
        <taxon>Eukaryota</taxon>
        <taxon>Metazoa</taxon>
        <taxon>Ecdysozoa</taxon>
        <taxon>Arthropoda</taxon>
        <taxon>Hexapoda</taxon>
        <taxon>Insecta</taxon>
        <taxon>Pterygota</taxon>
        <taxon>Neoptera</taxon>
        <taxon>Polyneoptera</taxon>
        <taxon>Phasmatodea</taxon>
        <taxon>Timematodea</taxon>
        <taxon>Timematoidea</taxon>
        <taxon>Timematidae</taxon>
        <taxon>Timema</taxon>
    </lineage>
</organism>
<evidence type="ECO:0000256" key="8">
    <source>
        <dbReference type="ARBA" id="ARBA00022989"/>
    </source>
</evidence>
<dbReference type="InterPro" id="IPR003439">
    <property type="entry name" value="ABC_transporter-like_ATP-bd"/>
</dbReference>
<dbReference type="InterPro" id="IPR044746">
    <property type="entry name" value="ABCC_6TM_D1"/>
</dbReference>
<dbReference type="Pfam" id="PF00005">
    <property type="entry name" value="ABC_tran"/>
    <property type="match status" value="1"/>
</dbReference>
<evidence type="ECO:0000256" key="4">
    <source>
        <dbReference type="ARBA" id="ARBA00022692"/>
    </source>
</evidence>
<feature type="domain" description="ABC transmembrane type-1" evidence="12">
    <location>
        <begin position="684"/>
        <end position="931"/>
    </location>
</feature>
<feature type="transmembrane region" description="Helical" evidence="10">
    <location>
        <begin position="91"/>
        <end position="108"/>
    </location>
</feature>
<evidence type="ECO:0000256" key="6">
    <source>
        <dbReference type="ARBA" id="ARBA00022741"/>
    </source>
</evidence>
<dbReference type="FunFam" id="3.40.50.300:FF:000973">
    <property type="entry name" value="Multidrug resistance-associated protein 4"/>
    <property type="match status" value="1"/>
</dbReference>
<dbReference type="InterPro" id="IPR050173">
    <property type="entry name" value="ABC_transporter_C-like"/>
</dbReference>
<keyword evidence="6" id="KW-0547">Nucleotide-binding</keyword>
<feature type="transmembrane region" description="Helical" evidence="10">
    <location>
        <begin position="49"/>
        <end position="71"/>
    </location>
</feature>
<protein>
    <submittedName>
        <fullName evidence="13">Uncharacterized protein</fullName>
    </submittedName>
</protein>
<feature type="transmembrane region" description="Helical" evidence="10">
    <location>
        <begin position="159"/>
        <end position="180"/>
    </location>
</feature>
<dbReference type="InterPro" id="IPR011527">
    <property type="entry name" value="ABC1_TM_dom"/>
</dbReference>
<keyword evidence="5" id="KW-0677">Repeat</keyword>
<dbReference type="InterPro" id="IPR003593">
    <property type="entry name" value="AAA+_ATPase"/>
</dbReference>
<keyword evidence="3" id="KW-0813">Transport</keyword>
<evidence type="ECO:0000256" key="2">
    <source>
        <dbReference type="ARBA" id="ARBA00009726"/>
    </source>
</evidence>
<dbReference type="PANTHER" id="PTHR24223">
    <property type="entry name" value="ATP-BINDING CASSETTE SUB-FAMILY C"/>
    <property type="match status" value="1"/>
</dbReference>
<dbReference type="CDD" id="cd18579">
    <property type="entry name" value="ABC_6TM_ABCC_D1"/>
    <property type="match status" value="1"/>
</dbReference>
<keyword evidence="8 10" id="KW-1133">Transmembrane helix</keyword>
<evidence type="ECO:0000313" key="13">
    <source>
        <dbReference type="EMBL" id="CAD7403346.1"/>
    </source>
</evidence>
<comment type="subcellular location">
    <subcellularLocation>
        <location evidence="1">Membrane</location>
        <topology evidence="1">Multi-pass membrane protein</topology>
    </subcellularLocation>
</comment>
<dbReference type="GO" id="GO:0005524">
    <property type="term" value="F:ATP binding"/>
    <property type="evidence" value="ECO:0007669"/>
    <property type="project" value="UniProtKB-KW"/>
</dbReference>
<keyword evidence="4 10" id="KW-0812">Transmembrane</keyword>
<evidence type="ECO:0000256" key="3">
    <source>
        <dbReference type="ARBA" id="ARBA00022448"/>
    </source>
</evidence>